<dbReference type="GO" id="GO:0006635">
    <property type="term" value="P:fatty acid beta-oxidation"/>
    <property type="evidence" value="ECO:0007669"/>
    <property type="project" value="TreeGrafter"/>
</dbReference>
<dbReference type="PANTHER" id="PTHR11941">
    <property type="entry name" value="ENOYL-COA HYDRATASE-RELATED"/>
    <property type="match status" value="1"/>
</dbReference>
<evidence type="ECO:0000313" key="2">
    <source>
        <dbReference type="Proteomes" id="UP000660262"/>
    </source>
</evidence>
<evidence type="ECO:0000313" key="1">
    <source>
        <dbReference type="EMBL" id="GHP08134.1"/>
    </source>
</evidence>
<dbReference type="Pfam" id="PF00378">
    <property type="entry name" value="ECH_1"/>
    <property type="match status" value="1"/>
</dbReference>
<organism evidence="1 2">
    <name type="scientific">Pycnococcus provasolii</name>
    <dbReference type="NCBI Taxonomy" id="41880"/>
    <lineage>
        <taxon>Eukaryota</taxon>
        <taxon>Viridiplantae</taxon>
        <taxon>Chlorophyta</taxon>
        <taxon>Pseudoscourfieldiophyceae</taxon>
        <taxon>Pseudoscourfieldiales</taxon>
        <taxon>Pycnococcaceae</taxon>
        <taxon>Pycnococcus</taxon>
    </lineage>
</organism>
<dbReference type="InterPro" id="IPR001753">
    <property type="entry name" value="Enoyl-CoA_hydra/iso"/>
</dbReference>
<dbReference type="OrthoDB" id="410701at2759"/>
<dbReference type="InterPro" id="IPR029045">
    <property type="entry name" value="ClpP/crotonase-like_dom_sf"/>
</dbReference>
<protein>
    <submittedName>
        <fullName evidence="1">Uncharacterized protein</fullName>
    </submittedName>
</protein>
<dbReference type="SUPFAM" id="SSF52096">
    <property type="entry name" value="ClpP/crotonase"/>
    <property type="match status" value="1"/>
</dbReference>
<reference evidence="1" key="1">
    <citation type="submission" date="2020-10" db="EMBL/GenBank/DDBJ databases">
        <title>Unveiling of a novel bifunctional photoreceptor, Dualchrome1, isolated from a cosmopolitan green alga.</title>
        <authorList>
            <person name="Suzuki S."/>
            <person name="Kawachi M."/>
        </authorList>
    </citation>
    <scope>NUCLEOTIDE SEQUENCE</scope>
    <source>
        <strain evidence="1">NIES 2893</strain>
    </source>
</reference>
<dbReference type="AlphaFoldDB" id="A0A830HLT2"/>
<dbReference type="GO" id="GO:0005739">
    <property type="term" value="C:mitochondrion"/>
    <property type="evidence" value="ECO:0007669"/>
    <property type="project" value="TreeGrafter"/>
</dbReference>
<dbReference type="PANTHER" id="PTHR11941:SF45">
    <property type="entry name" value="ENOYL-COA DELTA ISOMERASE 1, MITOCHONDRIAL"/>
    <property type="match status" value="1"/>
</dbReference>
<dbReference type="Proteomes" id="UP000660262">
    <property type="component" value="Unassembled WGS sequence"/>
</dbReference>
<accession>A0A830HLT2</accession>
<sequence length="289" mass="30383">MSSSGSASAFKYVTVSSGSSSSSCIITIKREPVNSMNALLWSEIRQALESVEHLASSSSSGGANAIKSVVFASGLSRDVFTAGNDLNELYAPATSESRFNHFWSEQTSCLLAILMSPLCTVAAVKGACPAGGCILSLCCDYVVATSNATMGLNEVALGIAVPRYWALLLAQTVGHRRAEHYCNTAALVPASQAQADGIIAKIVPDSEQLIPAAVALAEKNGKYANTPGYMATKGALRETLATDWARYAAREEPETAWAGMCEPERVKAMGALMARMTKKAKSSAPSSRL</sequence>
<dbReference type="Gene3D" id="3.90.226.10">
    <property type="entry name" value="2-enoyl-CoA Hydratase, Chain A, domain 1"/>
    <property type="match status" value="1"/>
</dbReference>
<dbReference type="EMBL" id="BNJQ01000019">
    <property type="protein sequence ID" value="GHP08134.1"/>
    <property type="molecule type" value="Genomic_DNA"/>
</dbReference>
<proteinExistence type="predicted"/>
<gene>
    <name evidence="1" type="ORF">PPROV_000687600</name>
</gene>
<keyword evidence="2" id="KW-1185">Reference proteome</keyword>
<name>A0A830HLT2_9CHLO</name>
<dbReference type="CDD" id="cd06558">
    <property type="entry name" value="crotonase-like"/>
    <property type="match status" value="1"/>
</dbReference>
<comment type="caution">
    <text evidence="1">The sequence shown here is derived from an EMBL/GenBank/DDBJ whole genome shotgun (WGS) entry which is preliminary data.</text>
</comment>